<gene>
    <name evidence="2" type="ORF">AVDCRST_MAG03-2255</name>
</gene>
<keyword evidence="1" id="KW-1133">Transmembrane helix</keyword>
<dbReference type="AlphaFoldDB" id="A0A6J4PHY0"/>
<evidence type="ECO:0000256" key="1">
    <source>
        <dbReference type="SAM" id="Phobius"/>
    </source>
</evidence>
<feature type="transmembrane region" description="Helical" evidence="1">
    <location>
        <begin position="37"/>
        <end position="55"/>
    </location>
</feature>
<feature type="transmembrane region" description="Helical" evidence="1">
    <location>
        <begin position="97"/>
        <end position="116"/>
    </location>
</feature>
<protein>
    <submittedName>
        <fullName evidence="2">Uncharacterized protein</fullName>
    </submittedName>
</protein>
<accession>A0A6J4PHY0</accession>
<evidence type="ECO:0000313" key="2">
    <source>
        <dbReference type="EMBL" id="CAA9416777.1"/>
    </source>
</evidence>
<dbReference type="EMBL" id="CADCUT010000142">
    <property type="protein sequence ID" value="CAA9416777.1"/>
    <property type="molecule type" value="Genomic_DNA"/>
</dbReference>
<feature type="transmembrane region" description="Helical" evidence="1">
    <location>
        <begin position="67"/>
        <end position="85"/>
    </location>
</feature>
<name>A0A6J4PHY0_9ACTN</name>
<keyword evidence="1" id="KW-0472">Membrane</keyword>
<keyword evidence="1" id="KW-0812">Transmembrane</keyword>
<sequence length="295" mass="32099">MSGPDNTNARGGLGQLILGLIILSVVIFAALRGSYQVALTALAAAAGFYAGKLIAEASESKATLKTLIVGAFFLAAGIVAGRVLGLLPEIELRGFGLWTPLAALFGASILGLGSGVERKGNAQKFRAILELYPHPDGGQWTAEGMERATNGEAPSPYFEDLLAGRIQLGSMEAEVAMARAMDFPSELWNRKPEWWQETLDRKRRGEDVGDRLQEWDCYTPEVAAKLLGVSREEIMTMVRERELEGRRGADGYWQIRAAGVDHIDFANHGTEAWALPRYNRMPDTDRAGSGRYISG</sequence>
<proteinExistence type="predicted"/>
<feature type="transmembrane region" description="Helical" evidence="1">
    <location>
        <begin position="12"/>
        <end position="31"/>
    </location>
</feature>
<reference evidence="2" key="1">
    <citation type="submission" date="2020-02" db="EMBL/GenBank/DDBJ databases">
        <authorList>
            <person name="Meier V. D."/>
        </authorList>
    </citation>
    <scope>NUCLEOTIDE SEQUENCE</scope>
    <source>
        <strain evidence="2">AVDCRST_MAG03</strain>
    </source>
</reference>
<organism evidence="2">
    <name type="scientific">uncultured Rubrobacteraceae bacterium</name>
    <dbReference type="NCBI Taxonomy" id="349277"/>
    <lineage>
        <taxon>Bacteria</taxon>
        <taxon>Bacillati</taxon>
        <taxon>Actinomycetota</taxon>
        <taxon>Rubrobacteria</taxon>
        <taxon>Rubrobacterales</taxon>
        <taxon>Rubrobacteraceae</taxon>
        <taxon>environmental samples</taxon>
    </lineage>
</organism>